<keyword evidence="1" id="KW-0812">Transmembrane</keyword>
<comment type="caution">
    <text evidence="2">The sequence shown here is derived from an EMBL/GenBank/DDBJ whole genome shotgun (WGS) entry which is preliminary data.</text>
</comment>
<dbReference type="Proteomes" id="UP000004754">
    <property type="component" value="Unassembled WGS sequence"/>
</dbReference>
<keyword evidence="1" id="KW-0472">Membrane</keyword>
<gene>
    <name evidence="2" type="ORF">HMP0721_1128</name>
</gene>
<organism evidence="2 3">
    <name type="scientific">Pseudoramibacter alactolyticus ATCC 23263</name>
    <dbReference type="NCBI Taxonomy" id="887929"/>
    <lineage>
        <taxon>Bacteria</taxon>
        <taxon>Bacillati</taxon>
        <taxon>Bacillota</taxon>
        <taxon>Clostridia</taxon>
        <taxon>Eubacteriales</taxon>
        <taxon>Eubacteriaceae</taxon>
        <taxon>Pseudoramibacter</taxon>
    </lineage>
</organism>
<reference evidence="2 3" key="1">
    <citation type="submission" date="2010-12" db="EMBL/GenBank/DDBJ databases">
        <authorList>
            <person name="Muzny D."/>
            <person name="Qin X."/>
            <person name="Deng J."/>
            <person name="Jiang H."/>
            <person name="Liu Y."/>
            <person name="Qu J."/>
            <person name="Song X.-Z."/>
            <person name="Zhang L."/>
            <person name="Thornton R."/>
            <person name="Coyle M."/>
            <person name="Francisco L."/>
            <person name="Jackson L."/>
            <person name="Javaid M."/>
            <person name="Korchina V."/>
            <person name="Kovar C."/>
            <person name="Mata R."/>
            <person name="Mathew T."/>
            <person name="Ngo R."/>
            <person name="Nguyen L."/>
            <person name="Nguyen N."/>
            <person name="Okwuonu G."/>
            <person name="Ongeri F."/>
            <person name="Pham C."/>
            <person name="Simmons D."/>
            <person name="Wilczek-Boney K."/>
            <person name="Hale W."/>
            <person name="Jakkamsetti A."/>
            <person name="Pham P."/>
            <person name="Ruth R."/>
            <person name="San Lucas F."/>
            <person name="Warren J."/>
            <person name="Zhang J."/>
            <person name="Zhao Z."/>
            <person name="Zhou C."/>
            <person name="Zhu D."/>
            <person name="Lee S."/>
            <person name="Bess C."/>
            <person name="Blankenburg K."/>
            <person name="Forbes L."/>
            <person name="Fu Q."/>
            <person name="Gubbala S."/>
            <person name="Hirani K."/>
            <person name="Jayaseelan J.C."/>
            <person name="Lara F."/>
            <person name="Munidasa M."/>
            <person name="Palculict T."/>
            <person name="Patil S."/>
            <person name="Pu L.-L."/>
            <person name="Saada N."/>
            <person name="Tang L."/>
            <person name="Weissenberger G."/>
            <person name="Zhu Y."/>
            <person name="Hemphill L."/>
            <person name="Shang Y."/>
            <person name="Youmans B."/>
            <person name="Ayvaz T."/>
            <person name="Ross M."/>
            <person name="Santibanez J."/>
            <person name="Aqrawi P."/>
            <person name="Gross S."/>
            <person name="Joshi V."/>
            <person name="Fowler G."/>
            <person name="Nazareth L."/>
            <person name="Reid J."/>
            <person name="Worley K."/>
            <person name="Petrosino J."/>
            <person name="Highlander S."/>
            <person name="Gibbs R."/>
        </authorList>
    </citation>
    <scope>NUCLEOTIDE SEQUENCE [LARGE SCALE GENOMIC DNA]</scope>
    <source>
        <strain evidence="2 3">ATCC 23263</strain>
    </source>
</reference>
<dbReference type="STRING" id="887929.HMP0721_1128"/>
<evidence type="ECO:0000256" key="1">
    <source>
        <dbReference type="SAM" id="Phobius"/>
    </source>
</evidence>
<accession>E6MGJ5</accession>
<protein>
    <submittedName>
        <fullName evidence="2">Uncharacterized protein</fullName>
    </submittedName>
</protein>
<keyword evidence="3" id="KW-1185">Reference proteome</keyword>
<evidence type="ECO:0000313" key="2">
    <source>
        <dbReference type="EMBL" id="EFV01735.1"/>
    </source>
</evidence>
<dbReference type="EMBL" id="AEQN01000016">
    <property type="protein sequence ID" value="EFV01735.1"/>
    <property type="molecule type" value="Genomic_DNA"/>
</dbReference>
<dbReference type="HOGENOM" id="CLU_3315485_0_0_9"/>
<proteinExistence type="predicted"/>
<sequence>MDVKIFPKKLNFFLAIYWGYAKIALLLNSEKRFSQLIAS</sequence>
<dbReference type="AlphaFoldDB" id="E6MGJ5"/>
<evidence type="ECO:0000313" key="3">
    <source>
        <dbReference type="Proteomes" id="UP000004754"/>
    </source>
</evidence>
<feature type="transmembrane region" description="Helical" evidence="1">
    <location>
        <begin position="12"/>
        <end position="29"/>
    </location>
</feature>
<keyword evidence="1" id="KW-1133">Transmembrane helix</keyword>
<name>E6MGJ5_9FIRM</name>